<dbReference type="InterPro" id="IPR025737">
    <property type="entry name" value="FApF"/>
</dbReference>
<sequence length="300" mass="32046">MNTYLRPLATSAVALAAFGMNADARADGARDWENVPVDTNLLFVYYTYARNEIAFDPSLPVDGARIESQLGIIRYARTFALGDRIAGIQVLAPYGKVTGSIGGTPLRTSASGMGDATGIFLVNVFGAPALTPQEFRDWEAGAYLTASVGVTAPTGSYDRDSILNLGKNRWSYKPQLAYGLPLAEGTLLAINGNVQFYGDAERPGEAALEQKPLYGLDLHLSTNVGERVWLSMDANYAHGGRSGSGGVWKDNGQRTLKMGVSGNYAFSPRVGLSVSANRTVLRRDVTPAATTVSVNCSFVF</sequence>
<dbReference type="RefSeq" id="WP_088497478.1">
    <property type="nucleotide sequence ID" value="NZ_NIVX01000092.1"/>
</dbReference>
<accession>A0A246I1M3</accession>
<dbReference type="EMBL" id="NIVX01000092">
    <property type="protein sequence ID" value="OWQ71872.1"/>
    <property type="molecule type" value="Genomic_DNA"/>
</dbReference>
<evidence type="ECO:0000313" key="2">
    <source>
        <dbReference type="EMBL" id="OWQ71872.1"/>
    </source>
</evidence>
<evidence type="ECO:0008006" key="4">
    <source>
        <dbReference type="Google" id="ProtNLM"/>
    </source>
</evidence>
<reference evidence="2 3" key="1">
    <citation type="submission" date="2017-06" db="EMBL/GenBank/DDBJ databases">
        <authorList>
            <person name="Kim H.J."/>
            <person name="Triplett B.A."/>
        </authorList>
    </citation>
    <scope>NUCLEOTIDE SEQUENCE [LARGE SCALE GENOMIC DNA]</scope>
    <source>
        <strain evidence="2 3">594</strain>
    </source>
</reference>
<name>A0A246I1M3_STEMA</name>
<evidence type="ECO:0000256" key="1">
    <source>
        <dbReference type="SAM" id="SignalP"/>
    </source>
</evidence>
<dbReference type="AlphaFoldDB" id="A0A246I1M3"/>
<feature type="chain" id="PRO_5012783549" description="Transporter" evidence="1">
    <location>
        <begin position="23"/>
        <end position="300"/>
    </location>
</feature>
<evidence type="ECO:0000313" key="3">
    <source>
        <dbReference type="Proteomes" id="UP000197090"/>
    </source>
</evidence>
<comment type="caution">
    <text evidence="2">The sequence shown here is derived from an EMBL/GenBank/DDBJ whole genome shotgun (WGS) entry which is preliminary data.</text>
</comment>
<gene>
    <name evidence="2" type="ORF">CEE63_15630</name>
</gene>
<protein>
    <recommendedName>
        <fullName evidence="4">Transporter</fullName>
    </recommendedName>
</protein>
<proteinExistence type="predicted"/>
<feature type="signal peptide" evidence="1">
    <location>
        <begin position="1"/>
        <end position="22"/>
    </location>
</feature>
<organism evidence="2 3">
    <name type="scientific">Stenotrophomonas maltophilia</name>
    <name type="common">Pseudomonas maltophilia</name>
    <name type="synonym">Xanthomonas maltophilia</name>
    <dbReference type="NCBI Taxonomy" id="40324"/>
    <lineage>
        <taxon>Bacteria</taxon>
        <taxon>Pseudomonadati</taxon>
        <taxon>Pseudomonadota</taxon>
        <taxon>Gammaproteobacteria</taxon>
        <taxon>Lysobacterales</taxon>
        <taxon>Lysobacteraceae</taxon>
        <taxon>Stenotrophomonas</taxon>
        <taxon>Stenotrophomonas maltophilia group</taxon>
    </lineage>
</organism>
<dbReference type="Proteomes" id="UP000197090">
    <property type="component" value="Unassembled WGS sequence"/>
</dbReference>
<keyword evidence="1" id="KW-0732">Signal</keyword>
<dbReference type="Pfam" id="PF13557">
    <property type="entry name" value="Phenol_MetA_deg"/>
    <property type="match status" value="1"/>
</dbReference>